<reference evidence="1 2" key="1">
    <citation type="submission" date="2019-09" db="EMBL/GenBank/DDBJ databases">
        <title>Parvibaculum sedimenti sp. nov., isolated from sediment.</title>
        <authorList>
            <person name="Wang Y."/>
        </authorList>
    </citation>
    <scope>NUCLEOTIDE SEQUENCE [LARGE SCALE GENOMIC DNA]</scope>
    <source>
        <strain evidence="1 2">HXT-9</strain>
    </source>
</reference>
<organism evidence="1 2">
    <name type="scientific">Parvibaculum sedimenti</name>
    <dbReference type="NCBI Taxonomy" id="2608632"/>
    <lineage>
        <taxon>Bacteria</taxon>
        <taxon>Pseudomonadati</taxon>
        <taxon>Pseudomonadota</taxon>
        <taxon>Alphaproteobacteria</taxon>
        <taxon>Hyphomicrobiales</taxon>
        <taxon>Parvibaculaceae</taxon>
        <taxon>Parvibaculum</taxon>
    </lineage>
</organism>
<comment type="caution">
    <text evidence="1">The sequence shown here is derived from an EMBL/GenBank/DDBJ whole genome shotgun (WGS) entry which is preliminary data.</text>
</comment>
<dbReference type="EMBL" id="WESC01000008">
    <property type="protein sequence ID" value="KAB7739833.1"/>
    <property type="molecule type" value="Genomic_DNA"/>
</dbReference>
<dbReference type="PANTHER" id="PTHR39327">
    <property type="match status" value="1"/>
</dbReference>
<sequence>MTSGMWWKRIVSGLFLASMLTGCSGVNGEAHRDSGRSVVLASYMPVGQQVVPPFGFIDFCLRSEKDCEIGTDTPATPVLTPGRWSELDAVNDYVNRLPQIADEDNYQRSEYWTYPNERGGDCEDLALLKRKMLIERGWPASAVLLATVEQWNRGLHTVVIVETDRGEYVLDNLNREIVAWNEAPYIWKKRQSRERSYIWVNLNRGTFRTAGNDTLPALGETPPFILAARNIAQPQQNADTGAVSAP</sequence>
<dbReference type="Proteomes" id="UP000468901">
    <property type="component" value="Unassembled WGS sequence"/>
</dbReference>
<dbReference type="PANTHER" id="PTHR39327:SF1">
    <property type="entry name" value="BLR5470 PROTEIN"/>
    <property type="match status" value="1"/>
</dbReference>
<dbReference type="RefSeq" id="WP_152216214.1">
    <property type="nucleotide sequence ID" value="NZ_JBAQYD010000077.1"/>
</dbReference>
<dbReference type="Pfam" id="PF06035">
    <property type="entry name" value="Peptidase_C93"/>
    <property type="match status" value="1"/>
</dbReference>
<proteinExistence type="predicted"/>
<accession>A0A6N6VG23</accession>
<protein>
    <recommendedName>
        <fullName evidence="3">Transglutaminase</fullName>
    </recommendedName>
</protein>
<evidence type="ECO:0008006" key="3">
    <source>
        <dbReference type="Google" id="ProtNLM"/>
    </source>
</evidence>
<dbReference type="Gene3D" id="3.10.620.30">
    <property type="match status" value="1"/>
</dbReference>
<name>A0A6N6VG23_9HYPH</name>
<keyword evidence="2" id="KW-1185">Reference proteome</keyword>
<dbReference type="InterPro" id="IPR010319">
    <property type="entry name" value="Transglutaminase-like_Cys_pept"/>
</dbReference>
<gene>
    <name evidence="1" type="ORF">F2P47_09975</name>
</gene>
<dbReference type="AlphaFoldDB" id="A0A6N6VG23"/>
<evidence type="ECO:0000313" key="2">
    <source>
        <dbReference type="Proteomes" id="UP000468901"/>
    </source>
</evidence>
<evidence type="ECO:0000313" key="1">
    <source>
        <dbReference type="EMBL" id="KAB7739833.1"/>
    </source>
</evidence>